<accession>A0A183VDN2</accession>
<proteinExistence type="predicted"/>
<organism evidence="4 5">
    <name type="scientific">Toxocara canis</name>
    <name type="common">Canine roundworm</name>
    <dbReference type="NCBI Taxonomy" id="6265"/>
    <lineage>
        <taxon>Eukaryota</taxon>
        <taxon>Metazoa</taxon>
        <taxon>Ecdysozoa</taxon>
        <taxon>Nematoda</taxon>
        <taxon>Chromadorea</taxon>
        <taxon>Rhabditida</taxon>
        <taxon>Spirurina</taxon>
        <taxon>Ascaridomorpha</taxon>
        <taxon>Ascaridoidea</taxon>
        <taxon>Toxocaridae</taxon>
        <taxon>Toxocara</taxon>
    </lineage>
</organism>
<feature type="region of interest" description="Disordered" evidence="1">
    <location>
        <begin position="131"/>
        <end position="157"/>
    </location>
</feature>
<dbReference type="AlphaFoldDB" id="A0A183VDN2"/>
<protein>
    <submittedName>
        <fullName evidence="3 5">Uncharacterized protein</fullName>
    </submittedName>
</protein>
<gene>
    <name evidence="3" type="ORF">TCNE_LOCUS18851</name>
</gene>
<sequence length="181" mass="20581">MDIYCSSDAISSRRQSDWSMKTFGKEVTKDDDATTAEKRNWRGNDLKEDAFLRVRRSLAFSVNNTNNETAEILNVGDSTETDVKRGNEQLIMGHFAWYVLVILGVFIFLLIISVVITCYFDCQNRRSRLPRAARRGRPVPSNSPSSPHPLLSDDGKRLPTLPTRYACLSNTFKDFVTELPK</sequence>
<reference evidence="5" key="1">
    <citation type="submission" date="2016-06" db="UniProtKB">
        <authorList>
            <consortium name="WormBaseParasite"/>
        </authorList>
    </citation>
    <scope>IDENTIFICATION</scope>
</reference>
<keyword evidence="2" id="KW-1133">Transmembrane helix</keyword>
<keyword evidence="2" id="KW-0472">Membrane</keyword>
<evidence type="ECO:0000313" key="5">
    <source>
        <dbReference type="WBParaSite" id="TCNE_0001885601-mRNA-1"/>
    </source>
</evidence>
<keyword evidence="4" id="KW-1185">Reference proteome</keyword>
<keyword evidence="2" id="KW-0812">Transmembrane</keyword>
<evidence type="ECO:0000313" key="4">
    <source>
        <dbReference type="Proteomes" id="UP000050794"/>
    </source>
</evidence>
<evidence type="ECO:0000256" key="2">
    <source>
        <dbReference type="SAM" id="Phobius"/>
    </source>
</evidence>
<reference evidence="3 4" key="2">
    <citation type="submission" date="2018-11" db="EMBL/GenBank/DDBJ databases">
        <authorList>
            <consortium name="Pathogen Informatics"/>
        </authorList>
    </citation>
    <scope>NUCLEOTIDE SEQUENCE [LARGE SCALE GENOMIC DNA]</scope>
</reference>
<evidence type="ECO:0000313" key="3">
    <source>
        <dbReference type="EMBL" id="VDM50172.1"/>
    </source>
</evidence>
<dbReference type="WBParaSite" id="TCNE_0001885601-mRNA-1">
    <property type="protein sequence ID" value="TCNE_0001885601-mRNA-1"/>
    <property type="gene ID" value="TCNE_0001885601"/>
</dbReference>
<feature type="compositionally biased region" description="Low complexity" evidence="1">
    <location>
        <begin position="138"/>
        <end position="150"/>
    </location>
</feature>
<feature type="transmembrane region" description="Helical" evidence="2">
    <location>
        <begin position="95"/>
        <end position="120"/>
    </location>
</feature>
<name>A0A183VDN2_TOXCA</name>
<dbReference type="Proteomes" id="UP000050794">
    <property type="component" value="Unassembled WGS sequence"/>
</dbReference>
<evidence type="ECO:0000256" key="1">
    <source>
        <dbReference type="SAM" id="MobiDB-lite"/>
    </source>
</evidence>
<dbReference type="EMBL" id="UYWY01026036">
    <property type="protein sequence ID" value="VDM50172.1"/>
    <property type="molecule type" value="Genomic_DNA"/>
</dbReference>